<keyword evidence="3" id="KW-1185">Reference proteome</keyword>
<protein>
    <submittedName>
        <fullName evidence="2">Uma2 family endonuclease</fullName>
    </submittedName>
</protein>
<dbReference type="CDD" id="cd06260">
    <property type="entry name" value="DUF820-like"/>
    <property type="match status" value="1"/>
</dbReference>
<dbReference type="Gene3D" id="3.90.1570.10">
    <property type="entry name" value="tt1808, chain A"/>
    <property type="match status" value="1"/>
</dbReference>
<keyword evidence="2" id="KW-0255">Endonuclease</keyword>
<dbReference type="AlphaFoldDB" id="A0A9X3WWF6"/>
<keyword evidence="2" id="KW-0540">Nuclease</keyword>
<reference evidence="2" key="1">
    <citation type="submission" date="2022-06" db="EMBL/GenBank/DDBJ databases">
        <title>Aquibacillus sp. a new bacterium isolated from soil saline samples.</title>
        <authorList>
            <person name="Galisteo C."/>
            <person name="De La Haba R."/>
            <person name="Sanchez-Porro C."/>
            <person name="Ventosa A."/>
        </authorList>
    </citation>
    <scope>NUCLEOTIDE SEQUENCE</scope>
    <source>
        <strain evidence="2">3ASR75-11</strain>
    </source>
</reference>
<dbReference type="InterPro" id="IPR008538">
    <property type="entry name" value="Uma2"/>
</dbReference>
<feature type="domain" description="Putative restriction endonuclease" evidence="1">
    <location>
        <begin position="13"/>
        <end position="181"/>
    </location>
</feature>
<dbReference type="Pfam" id="PF05685">
    <property type="entry name" value="Uma2"/>
    <property type="match status" value="1"/>
</dbReference>
<evidence type="ECO:0000313" key="2">
    <source>
        <dbReference type="EMBL" id="MDC3426058.1"/>
    </source>
</evidence>
<keyword evidence="2" id="KW-0378">Hydrolase</keyword>
<name>A0A9X3WWF6_9BACI</name>
<dbReference type="GO" id="GO:0004519">
    <property type="term" value="F:endonuclease activity"/>
    <property type="evidence" value="ECO:0007669"/>
    <property type="project" value="UniProtKB-KW"/>
</dbReference>
<dbReference type="RefSeq" id="WP_272437877.1">
    <property type="nucleotide sequence ID" value="NZ_JAMQKB010000028.1"/>
</dbReference>
<dbReference type="InterPro" id="IPR011335">
    <property type="entry name" value="Restrct_endonuc-II-like"/>
</dbReference>
<organism evidence="2 3">
    <name type="scientific">Terrihalobacillus insolitus</name>
    <dbReference type="NCBI Taxonomy" id="2950438"/>
    <lineage>
        <taxon>Bacteria</taxon>
        <taxon>Bacillati</taxon>
        <taxon>Bacillota</taxon>
        <taxon>Bacilli</taxon>
        <taxon>Bacillales</taxon>
        <taxon>Bacillaceae</taxon>
        <taxon>Terrihalobacillus</taxon>
    </lineage>
</organism>
<dbReference type="PANTHER" id="PTHR36558">
    <property type="entry name" value="GLR1098 PROTEIN"/>
    <property type="match status" value="1"/>
</dbReference>
<dbReference type="PANTHER" id="PTHR36558:SF1">
    <property type="entry name" value="RESTRICTION ENDONUCLEASE DOMAIN-CONTAINING PROTEIN-RELATED"/>
    <property type="match status" value="1"/>
</dbReference>
<proteinExistence type="predicted"/>
<evidence type="ECO:0000259" key="1">
    <source>
        <dbReference type="Pfam" id="PF05685"/>
    </source>
</evidence>
<dbReference type="Proteomes" id="UP001145050">
    <property type="component" value="Unassembled WGS sequence"/>
</dbReference>
<dbReference type="InterPro" id="IPR012296">
    <property type="entry name" value="Nuclease_put_TT1808"/>
</dbReference>
<dbReference type="EMBL" id="JAMQKB010000028">
    <property type="protein sequence ID" value="MDC3426058.1"/>
    <property type="molecule type" value="Genomic_DNA"/>
</dbReference>
<sequence length="194" mass="22420">MALPQENNSITYAEYLKLDEDIQYEVIDGQIFNMSPSPSVKHQAIAMEISTEFNIYLRSKSCRVLAEIDVCLCGEKDNSKVKEWVNPDIVIVCDKNKINKNRIAGAPDLIVEILSKSTAKTDRMIKFNRYQRAGVKEYWIVDPAHETIDVYILESEFYKHDGTYANDEVIEVNIFDDLTVNLKNIFREEIDPLY</sequence>
<gene>
    <name evidence="2" type="ORF">NC797_16275</name>
</gene>
<dbReference type="SUPFAM" id="SSF52980">
    <property type="entry name" value="Restriction endonuclease-like"/>
    <property type="match status" value="1"/>
</dbReference>
<evidence type="ECO:0000313" key="3">
    <source>
        <dbReference type="Proteomes" id="UP001145050"/>
    </source>
</evidence>
<comment type="caution">
    <text evidence="2">The sequence shown here is derived from an EMBL/GenBank/DDBJ whole genome shotgun (WGS) entry which is preliminary data.</text>
</comment>
<accession>A0A9X3WWF6</accession>